<comment type="caution">
    <text evidence="1">The sequence shown here is derived from an EMBL/GenBank/DDBJ whole genome shotgun (WGS) entry which is preliminary data.</text>
</comment>
<keyword evidence="2" id="KW-1185">Reference proteome</keyword>
<protein>
    <submittedName>
        <fullName evidence="1">Uncharacterized protein</fullName>
    </submittedName>
</protein>
<dbReference type="Proteomes" id="UP000594638">
    <property type="component" value="Unassembled WGS sequence"/>
</dbReference>
<dbReference type="AlphaFoldDB" id="A0A8S0UNS3"/>
<evidence type="ECO:0000313" key="2">
    <source>
        <dbReference type="Proteomes" id="UP000594638"/>
    </source>
</evidence>
<dbReference type="EMBL" id="CACTIH010009059">
    <property type="protein sequence ID" value="CAA3021771.1"/>
    <property type="molecule type" value="Genomic_DNA"/>
</dbReference>
<proteinExistence type="predicted"/>
<sequence length="131" mass="14847">MSISFPVLPFNSISQSYRRLIGRRWRTDRAKEKLQSMQSMMGENKETASVDVVHAAGKHCSEMENEGEQPSFSARRRGGGFLWINLLPFSNFQICVKDGERMAIILVHTDGLQNKRLIGRRFGGGKCETKV</sequence>
<dbReference type="Gramene" id="OE9A077063T1">
    <property type="protein sequence ID" value="OE9A077063C1"/>
    <property type="gene ID" value="OE9A077063"/>
</dbReference>
<organism evidence="1 2">
    <name type="scientific">Olea europaea subsp. europaea</name>
    <dbReference type="NCBI Taxonomy" id="158383"/>
    <lineage>
        <taxon>Eukaryota</taxon>
        <taxon>Viridiplantae</taxon>
        <taxon>Streptophyta</taxon>
        <taxon>Embryophyta</taxon>
        <taxon>Tracheophyta</taxon>
        <taxon>Spermatophyta</taxon>
        <taxon>Magnoliopsida</taxon>
        <taxon>eudicotyledons</taxon>
        <taxon>Gunneridae</taxon>
        <taxon>Pentapetalae</taxon>
        <taxon>asterids</taxon>
        <taxon>lamiids</taxon>
        <taxon>Lamiales</taxon>
        <taxon>Oleaceae</taxon>
        <taxon>Oleeae</taxon>
        <taxon>Olea</taxon>
    </lineage>
</organism>
<evidence type="ECO:0000313" key="1">
    <source>
        <dbReference type="EMBL" id="CAA3021771.1"/>
    </source>
</evidence>
<reference evidence="1 2" key="1">
    <citation type="submission" date="2019-12" db="EMBL/GenBank/DDBJ databases">
        <authorList>
            <person name="Alioto T."/>
            <person name="Alioto T."/>
            <person name="Gomez Garrido J."/>
        </authorList>
    </citation>
    <scope>NUCLEOTIDE SEQUENCE [LARGE SCALE GENOMIC DNA]</scope>
</reference>
<name>A0A8S0UNS3_OLEEU</name>
<gene>
    <name evidence="1" type="ORF">OLEA9_A077063</name>
</gene>
<accession>A0A8S0UNS3</accession>